<organism evidence="11 12">
    <name type="scientific">Psilocybe cf. subviscida</name>
    <dbReference type="NCBI Taxonomy" id="2480587"/>
    <lineage>
        <taxon>Eukaryota</taxon>
        <taxon>Fungi</taxon>
        <taxon>Dikarya</taxon>
        <taxon>Basidiomycota</taxon>
        <taxon>Agaricomycotina</taxon>
        <taxon>Agaricomycetes</taxon>
        <taxon>Agaricomycetidae</taxon>
        <taxon>Agaricales</taxon>
        <taxon>Agaricineae</taxon>
        <taxon>Strophariaceae</taxon>
        <taxon>Psilocybe</taxon>
    </lineage>
</organism>
<dbReference type="InterPro" id="IPR036396">
    <property type="entry name" value="Cyt_P450_sf"/>
</dbReference>
<keyword evidence="10" id="KW-0812">Transmembrane</keyword>
<comment type="cofactor">
    <cofactor evidence="1">
        <name>heme</name>
        <dbReference type="ChEBI" id="CHEBI:30413"/>
    </cofactor>
</comment>
<dbReference type="GO" id="GO:0020037">
    <property type="term" value="F:heme binding"/>
    <property type="evidence" value="ECO:0007669"/>
    <property type="project" value="InterPro"/>
</dbReference>
<dbReference type="PANTHER" id="PTHR46300">
    <property type="entry name" value="P450, PUTATIVE (EUROFUNG)-RELATED-RELATED"/>
    <property type="match status" value="1"/>
</dbReference>
<keyword evidence="6" id="KW-0560">Oxidoreductase</keyword>
<proteinExistence type="inferred from homology"/>
<keyword evidence="10" id="KW-1133">Transmembrane helix</keyword>
<evidence type="ECO:0000313" key="11">
    <source>
        <dbReference type="EMBL" id="KAF5309415.1"/>
    </source>
</evidence>
<dbReference type="OrthoDB" id="2789670at2759"/>
<dbReference type="PRINTS" id="PR00463">
    <property type="entry name" value="EP450I"/>
</dbReference>
<dbReference type="AlphaFoldDB" id="A0A8H5ER79"/>
<evidence type="ECO:0000313" key="12">
    <source>
        <dbReference type="Proteomes" id="UP000567179"/>
    </source>
</evidence>
<evidence type="ECO:0000256" key="6">
    <source>
        <dbReference type="ARBA" id="ARBA00023002"/>
    </source>
</evidence>
<dbReference type="SUPFAM" id="SSF48264">
    <property type="entry name" value="Cytochrome P450"/>
    <property type="match status" value="1"/>
</dbReference>
<comment type="similarity">
    <text evidence="3">Belongs to the cytochrome P450 family.</text>
</comment>
<comment type="caution">
    <text evidence="11">The sequence shown here is derived from an EMBL/GenBank/DDBJ whole genome shotgun (WGS) entry which is preliminary data.</text>
</comment>
<keyword evidence="10" id="KW-0472">Membrane</keyword>
<evidence type="ECO:0000256" key="4">
    <source>
        <dbReference type="ARBA" id="ARBA00022617"/>
    </source>
</evidence>
<dbReference type="GO" id="GO:0016705">
    <property type="term" value="F:oxidoreductase activity, acting on paired donors, with incorporation or reduction of molecular oxygen"/>
    <property type="evidence" value="ECO:0007669"/>
    <property type="project" value="InterPro"/>
</dbReference>
<dbReference type="Proteomes" id="UP000567179">
    <property type="component" value="Unassembled WGS sequence"/>
</dbReference>
<evidence type="ECO:0000256" key="9">
    <source>
        <dbReference type="SAM" id="MobiDB-lite"/>
    </source>
</evidence>
<feature type="transmembrane region" description="Helical" evidence="10">
    <location>
        <begin position="12"/>
        <end position="33"/>
    </location>
</feature>
<keyword evidence="8" id="KW-0503">Monooxygenase</keyword>
<dbReference type="InterPro" id="IPR002401">
    <property type="entry name" value="Cyt_P450_E_grp-I"/>
</dbReference>
<keyword evidence="7" id="KW-0408">Iron</keyword>
<evidence type="ECO:0008006" key="13">
    <source>
        <dbReference type="Google" id="ProtNLM"/>
    </source>
</evidence>
<dbReference type="EMBL" id="JAACJJ010000059">
    <property type="protein sequence ID" value="KAF5309415.1"/>
    <property type="molecule type" value="Genomic_DNA"/>
</dbReference>
<dbReference type="InterPro" id="IPR001128">
    <property type="entry name" value="Cyt_P450"/>
</dbReference>
<dbReference type="GO" id="GO:0004497">
    <property type="term" value="F:monooxygenase activity"/>
    <property type="evidence" value="ECO:0007669"/>
    <property type="project" value="UniProtKB-KW"/>
</dbReference>
<keyword evidence="5" id="KW-0479">Metal-binding</keyword>
<evidence type="ECO:0000256" key="8">
    <source>
        <dbReference type="ARBA" id="ARBA00023033"/>
    </source>
</evidence>
<feature type="compositionally biased region" description="Low complexity" evidence="9">
    <location>
        <begin position="450"/>
        <end position="460"/>
    </location>
</feature>
<evidence type="ECO:0000256" key="3">
    <source>
        <dbReference type="ARBA" id="ARBA00010617"/>
    </source>
</evidence>
<feature type="region of interest" description="Disordered" evidence="9">
    <location>
        <begin position="450"/>
        <end position="472"/>
    </location>
</feature>
<gene>
    <name evidence="11" type="ORF">D9619_012388</name>
</gene>
<evidence type="ECO:0000256" key="1">
    <source>
        <dbReference type="ARBA" id="ARBA00001971"/>
    </source>
</evidence>
<dbReference type="InterPro" id="IPR050364">
    <property type="entry name" value="Cytochrome_P450_fung"/>
</dbReference>
<evidence type="ECO:0000256" key="2">
    <source>
        <dbReference type="ARBA" id="ARBA00005179"/>
    </source>
</evidence>
<reference evidence="11 12" key="1">
    <citation type="journal article" date="2020" name="ISME J.">
        <title>Uncovering the hidden diversity of litter-decomposition mechanisms in mushroom-forming fungi.</title>
        <authorList>
            <person name="Floudas D."/>
            <person name="Bentzer J."/>
            <person name="Ahren D."/>
            <person name="Johansson T."/>
            <person name="Persson P."/>
            <person name="Tunlid A."/>
        </authorList>
    </citation>
    <scope>NUCLEOTIDE SEQUENCE [LARGE SCALE GENOMIC DNA]</scope>
    <source>
        <strain evidence="11 12">CBS 101986</strain>
    </source>
</reference>
<comment type="pathway">
    <text evidence="2">Secondary metabolite biosynthesis.</text>
</comment>
<dbReference type="Pfam" id="PF00067">
    <property type="entry name" value="p450"/>
    <property type="match status" value="1"/>
</dbReference>
<dbReference type="GO" id="GO:0005506">
    <property type="term" value="F:iron ion binding"/>
    <property type="evidence" value="ECO:0007669"/>
    <property type="project" value="InterPro"/>
</dbReference>
<name>A0A8H5ER79_9AGAR</name>
<dbReference type="PANTHER" id="PTHR46300:SF7">
    <property type="entry name" value="P450, PUTATIVE (EUROFUNG)-RELATED"/>
    <property type="match status" value="1"/>
</dbReference>
<protein>
    <recommendedName>
        <fullName evidence="13">O-methylsterigmatocystin oxidoreductase</fullName>
    </recommendedName>
</protein>
<evidence type="ECO:0000256" key="5">
    <source>
        <dbReference type="ARBA" id="ARBA00022723"/>
    </source>
</evidence>
<keyword evidence="12" id="KW-1185">Reference proteome</keyword>
<accession>A0A8H5ER79</accession>
<dbReference type="Gene3D" id="1.10.630.10">
    <property type="entry name" value="Cytochrome P450"/>
    <property type="match status" value="1"/>
</dbReference>
<evidence type="ECO:0000256" key="7">
    <source>
        <dbReference type="ARBA" id="ARBA00023004"/>
    </source>
</evidence>
<dbReference type="CDD" id="cd11065">
    <property type="entry name" value="CYP64-like"/>
    <property type="match status" value="1"/>
</dbReference>
<keyword evidence="4" id="KW-0349">Heme</keyword>
<sequence>MGNTISDMSSVFQGSVLLGLIFCVVALLTYRVALLLSDQRRNPSGLPLPPGPKGYPLIGNVFGMPTSHQWLTYAKWAKVYGDVFSFEVLGQRIIILSSLEAVQELFEKRSANYSSRPRLPMLVELMGFDYVQGFLPYGPWWRRHRRTFNQHFRASAVLKYQSVQSRETRAFLNRLLQSPDRFDLHIREALASSIMAITYGIKIRGFDDPYIVNIEESIEGISLAANPGSFLVDMIPAMKYVPSWFPGAGFKKKAAYWKKVNQKVVELPFDHVAQQIKEGTAGPSIAGTLITALPEGDEHLLAEELRIAQNVTAVAYIGGGDTTVSAIRSFFLAMAMYPETQRKAQAELDAVIGSHRLPEFSDRSSLPYVNALVKETMRWQLVAPLAITHMATGDDVYAGYFIPKGSIVIGNAWAILHDERVFTDPGEYRPERYLRDGKLDLSPCVSLPQSSEFSLSSPSSLGPPPTDAQRCR</sequence>
<evidence type="ECO:0000256" key="10">
    <source>
        <dbReference type="SAM" id="Phobius"/>
    </source>
</evidence>